<keyword evidence="2" id="KW-1185">Reference proteome</keyword>
<dbReference type="AlphaFoldDB" id="A0A1Y1ZJV9"/>
<name>A0A1Y1ZJV9_9PLEO</name>
<reference evidence="1 2" key="1">
    <citation type="submission" date="2016-07" db="EMBL/GenBank/DDBJ databases">
        <title>Pervasive Adenine N6-methylation of Active Genes in Fungi.</title>
        <authorList>
            <consortium name="DOE Joint Genome Institute"/>
            <person name="Mondo S.J."/>
            <person name="Dannebaum R.O."/>
            <person name="Kuo R.C."/>
            <person name="Labutti K."/>
            <person name="Haridas S."/>
            <person name="Kuo A."/>
            <person name="Salamov A."/>
            <person name="Ahrendt S.R."/>
            <person name="Lipzen A."/>
            <person name="Sullivan W."/>
            <person name="Andreopoulos W.B."/>
            <person name="Clum A."/>
            <person name="Lindquist E."/>
            <person name="Daum C."/>
            <person name="Ramamoorthy G.K."/>
            <person name="Gryganskyi A."/>
            <person name="Culley D."/>
            <person name="Magnuson J.K."/>
            <person name="James T.Y."/>
            <person name="O'Malley M.A."/>
            <person name="Stajich J.E."/>
            <person name="Spatafora J.W."/>
            <person name="Visel A."/>
            <person name="Grigoriev I.V."/>
        </authorList>
    </citation>
    <scope>NUCLEOTIDE SEQUENCE [LARGE SCALE GENOMIC DNA]</scope>
    <source>
        <strain evidence="1 2">CBS 115471</strain>
    </source>
</reference>
<evidence type="ECO:0000313" key="1">
    <source>
        <dbReference type="EMBL" id="ORY10506.1"/>
    </source>
</evidence>
<sequence length="375" mass="41715">MDPASAHSTVKEEKRKWKMQFRDIVNASLSQPISMQFLEMVYIHIARGHQLGFVPGYGLGPLSRPNAKNLTLDSGRFLNTDVNHSRLPDLRSFLFPACDDNKVWELSEDENGKKVKRSRAYNQKLYNLILHHSKGVAYLDLDDNEACDQCAGAGERNVMNHCSFAVNEEGDVMFNGWCLPCHMVANKKCTTIGKGGIFLLTLPNWPFITQNGLEKKRPRLPAVPIATRQGVGNSGRLERSKIQIEGLDDQDDNQFVLESEKKRPRLFAISADEGQLEKTKSRSESFDDQANNHIVLQSRQSSNHMVGNLASHAKSATICGSPSRGTAFSTPQKATMSYFLSHRSVDSRSPTIPPNTPATQARLEALHKAREALGG</sequence>
<gene>
    <name evidence="1" type="ORF">BCR34DRAFT_654861</name>
</gene>
<accession>A0A1Y1ZJV9</accession>
<organism evidence="1 2">
    <name type="scientific">Clohesyomyces aquaticus</name>
    <dbReference type="NCBI Taxonomy" id="1231657"/>
    <lineage>
        <taxon>Eukaryota</taxon>
        <taxon>Fungi</taxon>
        <taxon>Dikarya</taxon>
        <taxon>Ascomycota</taxon>
        <taxon>Pezizomycotina</taxon>
        <taxon>Dothideomycetes</taxon>
        <taxon>Pleosporomycetidae</taxon>
        <taxon>Pleosporales</taxon>
        <taxon>Lindgomycetaceae</taxon>
        <taxon>Clohesyomyces</taxon>
    </lineage>
</organism>
<evidence type="ECO:0000313" key="2">
    <source>
        <dbReference type="Proteomes" id="UP000193144"/>
    </source>
</evidence>
<dbReference type="EMBL" id="MCFA01000072">
    <property type="protein sequence ID" value="ORY10506.1"/>
    <property type="molecule type" value="Genomic_DNA"/>
</dbReference>
<comment type="caution">
    <text evidence="1">The sequence shown here is derived from an EMBL/GenBank/DDBJ whole genome shotgun (WGS) entry which is preliminary data.</text>
</comment>
<protein>
    <submittedName>
        <fullName evidence="1">Uncharacterized protein</fullName>
    </submittedName>
</protein>
<proteinExistence type="predicted"/>
<dbReference type="Proteomes" id="UP000193144">
    <property type="component" value="Unassembled WGS sequence"/>
</dbReference>